<evidence type="ECO:0000259" key="1">
    <source>
        <dbReference type="Pfam" id="PF13470"/>
    </source>
</evidence>
<evidence type="ECO:0000313" key="2">
    <source>
        <dbReference type="EMBL" id="NMQ27719.1"/>
    </source>
</evidence>
<dbReference type="PANTHER" id="PTHR34610">
    <property type="entry name" value="SSL7007 PROTEIN"/>
    <property type="match status" value="1"/>
</dbReference>
<sequence>MRAVLDTNVIIDLLHFADPEALLLRAAIDDGSLQCFSDRQCLDELERVTTYPQFSLDGAAQQALLARYRRFVTLCEPEGVEDVEAYRLPRCRDADDQKFLILALRCRADLLITRDRELLRLAGRRRPAPSCAIVSATAAAVLMVMTRREDTSDHQSRDP</sequence>
<dbReference type="Pfam" id="PF13470">
    <property type="entry name" value="PIN_3"/>
    <property type="match status" value="1"/>
</dbReference>
<organism evidence="2 3">
    <name type="scientific">Candidatus Accumulibacter phosphatis</name>
    <dbReference type="NCBI Taxonomy" id="327160"/>
    <lineage>
        <taxon>Bacteria</taxon>
        <taxon>Pseudomonadati</taxon>
        <taxon>Pseudomonadota</taxon>
        <taxon>Betaproteobacteria</taxon>
        <taxon>Candidatus Accumulibacter</taxon>
    </lineage>
</organism>
<dbReference type="SUPFAM" id="SSF88723">
    <property type="entry name" value="PIN domain-like"/>
    <property type="match status" value="1"/>
</dbReference>
<dbReference type="InterPro" id="IPR002850">
    <property type="entry name" value="PIN_toxin-like"/>
</dbReference>
<dbReference type="EMBL" id="SPMY01000021">
    <property type="protein sequence ID" value="NMQ27719.1"/>
    <property type="molecule type" value="Genomic_DNA"/>
</dbReference>
<name>A0ABX1TTY0_9PROT</name>
<gene>
    <name evidence="2" type="ORF">E4Q23_08100</name>
</gene>
<dbReference type="Proteomes" id="UP000749010">
    <property type="component" value="Unassembled WGS sequence"/>
</dbReference>
<dbReference type="PANTHER" id="PTHR34610:SF4">
    <property type="entry name" value="SLL8027 PROTEIN"/>
    <property type="match status" value="1"/>
</dbReference>
<reference evidence="2 3" key="1">
    <citation type="submission" date="2019-03" db="EMBL/GenBank/DDBJ databases">
        <title>Metabolic reconstructions from genomes of highly enriched 'Candidatus Accumulibacter' and 'Candidatus Competibacter' bioreactor populations.</title>
        <authorList>
            <person name="Annavajhala M.K."/>
            <person name="Welles L."/>
            <person name="Abbas B."/>
            <person name="Sorokin D."/>
            <person name="Park H."/>
            <person name="Van Loosdrecht M."/>
            <person name="Chandran K."/>
        </authorList>
    </citation>
    <scope>NUCLEOTIDE SEQUENCE [LARGE SCALE GENOMIC DNA]</scope>
    <source>
        <strain evidence="2 3">SBR_S</strain>
    </source>
</reference>
<evidence type="ECO:0000313" key="3">
    <source>
        <dbReference type="Proteomes" id="UP000749010"/>
    </source>
</evidence>
<dbReference type="InterPro" id="IPR002716">
    <property type="entry name" value="PIN_dom"/>
</dbReference>
<feature type="domain" description="PIN" evidence="1">
    <location>
        <begin position="2"/>
        <end position="116"/>
    </location>
</feature>
<proteinExistence type="predicted"/>
<protein>
    <submittedName>
        <fullName evidence="2">Toxin-antitoxin system toxin component, PIN family</fullName>
    </submittedName>
</protein>
<keyword evidence="3" id="KW-1185">Reference proteome</keyword>
<accession>A0ABX1TTY0</accession>
<dbReference type="NCBIfam" id="TIGR00305">
    <property type="entry name" value="putative toxin-antitoxin system toxin component, PIN family"/>
    <property type="match status" value="1"/>
</dbReference>
<dbReference type="InterPro" id="IPR029060">
    <property type="entry name" value="PIN-like_dom_sf"/>
</dbReference>
<comment type="caution">
    <text evidence="2">The sequence shown here is derived from an EMBL/GenBank/DDBJ whole genome shotgun (WGS) entry which is preliminary data.</text>
</comment>